<dbReference type="Gene3D" id="1.10.10.60">
    <property type="entry name" value="Homeodomain-like"/>
    <property type="match status" value="2"/>
</dbReference>
<gene>
    <name evidence="6" type="ORF">ACFSC7_14245</name>
</gene>
<organism evidence="6 7">
    <name type="scientific">Roseibium aestuarii</name>
    <dbReference type="NCBI Taxonomy" id="2600299"/>
    <lineage>
        <taxon>Bacteria</taxon>
        <taxon>Pseudomonadati</taxon>
        <taxon>Pseudomonadota</taxon>
        <taxon>Alphaproteobacteria</taxon>
        <taxon>Hyphomicrobiales</taxon>
        <taxon>Stappiaceae</taxon>
        <taxon>Roseibium</taxon>
    </lineage>
</organism>
<reference evidence="7" key="1">
    <citation type="journal article" date="2019" name="Int. J. Syst. Evol. Microbiol.">
        <title>The Global Catalogue of Microorganisms (GCM) 10K type strain sequencing project: providing services to taxonomists for standard genome sequencing and annotation.</title>
        <authorList>
            <consortium name="The Broad Institute Genomics Platform"/>
            <consortium name="The Broad Institute Genome Sequencing Center for Infectious Disease"/>
            <person name="Wu L."/>
            <person name="Ma J."/>
        </authorList>
    </citation>
    <scope>NUCLEOTIDE SEQUENCE [LARGE SCALE GENOMIC DNA]</scope>
    <source>
        <strain evidence="7">JCM 3369</strain>
    </source>
</reference>
<dbReference type="PROSITE" id="PS01124">
    <property type="entry name" value="HTH_ARAC_FAMILY_2"/>
    <property type="match status" value="1"/>
</dbReference>
<dbReference type="EMBL" id="JBHUFA010000004">
    <property type="protein sequence ID" value="MFD1696685.1"/>
    <property type="molecule type" value="Genomic_DNA"/>
</dbReference>
<evidence type="ECO:0000313" key="7">
    <source>
        <dbReference type="Proteomes" id="UP001597327"/>
    </source>
</evidence>
<dbReference type="PRINTS" id="PR00032">
    <property type="entry name" value="HTHARAC"/>
</dbReference>
<dbReference type="PANTHER" id="PTHR46796">
    <property type="entry name" value="HTH-TYPE TRANSCRIPTIONAL ACTIVATOR RHAS-RELATED"/>
    <property type="match status" value="1"/>
</dbReference>
<feature type="region of interest" description="Disordered" evidence="4">
    <location>
        <begin position="285"/>
        <end position="309"/>
    </location>
</feature>
<dbReference type="InterPro" id="IPR018062">
    <property type="entry name" value="HTH_AraC-typ_CS"/>
</dbReference>
<evidence type="ECO:0000256" key="4">
    <source>
        <dbReference type="SAM" id="MobiDB-lite"/>
    </source>
</evidence>
<dbReference type="RefSeq" id="WP_188318856.1">
    <property type="nucleotide sequence ID" value="NZ_JBHUFA010000004.1"/>
</dbReference>
<feature type="domain" description="HTH araC/xylS-type" evidence="5">
    <location>
        <begin position="191"/>
        <end position="288"/>
    </location>
</feature>
<dbReference type="InterPro" id="IPR009057">
    <property type="entry name" value="Homeodomain-like_sf"/>
</dbReference>
<dbReference type="InterPro" id="IPR020449">
    <property type="entry name" value="Tscrpt_reg_AraC-type_HTH"/>
</dbReference>
<dbReference type="Pfam" id="PF12833">
    <property type="entry name" value="HTH_18"/>
    <property type="match status" value="1"/>
</dbReference>
<proteinExistence type="predicted"/>
<keyword evidence="1" id="KW-0805">Transcription regulation</keyword>
<evidence type="ECO:0000259" key="5">
    <source>
        <dbReference type="PROSITE" id="PS01124"/>
    </source>
</evidence>
<accession>A0ABW4JXJ5</accession>
<dbReference type="Pfam" id="PF12852">
    <property type="entry name" value="Cupin_6"/>
    <property type="match status" value="1"/>
</dbReference>
<evidence type="ECO:0000313" key="6">
    <source>
        <dbReference type="EMBL" id="MFD1696685.1"/>
    </source>
</evidence>
<evidence type="ECO:0000256" key="2">
    <source>
        <dbReference type="ARBA" id="ARBA00023125"/>
    </source>
</evidence>
<dbReference type="InterPro" id="IPR032783">
    <property type="entry name" value="AraC_lig"/>
</dbReference>
<name>A0ABW4JXJ5_9HYPH</name>
<dbReference type="PANTHER" id="PTHR46796:SF7">
    <property type="entry name" value="ARAC FAMILY TRANSCRIPTIONAL REGULATOR"/>
    <property type="match status" value="1"/>
</dbReference>
<dbReference type="SUPFAM" id="SSF46689">
    <property type="entry name" value="Homeodomain-like"/>
    <property type="match status" value="2"/>
</dbReference>
<keyword evidence="2" id="KW-0238">DNA-binding</keyword>
<protein>
    <submittedName>
        <fullName evidence="6">AraC family transcriptional regulator</fullName>
    </submittedName>
</protein>
<dbReference type="InterPro" id="IPR018060">
    <property type="entry name" value="HTH_AraC"/>
</dbReference>
<dbReference type="Proteomes" id="UP001597327">
    <property type="component" value="Unassembled WGS sequence"/>
</dbReference>
<sequence length="309" mass="32969">MDADLPISAAAGLVTETAGRAHQDRLSTLISNLRVDARLLHPRDHGPQGQAVSEAAANFVIQRLADGAVRLVYTPDPAAVPSGLNGRWFQTGAPADGEAEVLVRAQVALRGVGPHLVRALPPRLCLHLSEAPDLASVIHPLIEEATRARCGGLAAFLRLCEVVLIRLLRHCLERAGAGIGLLAGLAHPRLAPALVAIHDRPERAWNLEDLAEVAGMSRTQFAVTFREVLGVPPGGYLADWRLALARLALQEGEVVRKVARSCGFSSTASFSRAFTRRYGLTPSQFRRSSERDARGPSGWIGATGGALPE</sequence>
<dbReference type="InterPro" id="IPR050204">
    <property type="entry name" value="AraC_XylS_family_regulators"/>
</dbReference>
<keyword evidence="3" id="KW-0804">Transcription</keyword>
<keyword evidence="7" id="KW-1185">Reference proteome</keyword>
<dbReference type="SMART" id="SM00342">
    <property type="entry name" value="HTH_ARAC"/>
    <property type="match status" value="1"/>
</dbReference>
<dbReference type="PROSITE" id="PS00041">
    <property type="entry name" value="HTH_ARAC_FAMILY_1"/>
    <property type="match status" value="1"/>
</dbReference>
<evidence type="ECO:0000256" key="1">
    <source>
        <dbReference type="ARBA" id="ARBA00023015"/>
    </source>
</evidence>
<comment type="caution">
    <text evidence="6">The sequence shown here is derived from an EMBL/GenBank/DDBJ whole genome shotgun (WGS) entry which is preliminary data.</text>
</comment>
<evidence type="ECO:0000256" key="3">
    <source>
        <dbReference type="ARBA" id="ARBA00023163"/>
    </source>
</evidence>